<dbReference type="EMBL" id="CSAJ01001387">
    <property type="protein sequence ID" value="COX93529.1"/>
    <property type="molecule type" value="Genomic_DNA"/>
</dbReference>
<reference evidence="4" key="2">
    <citation type="submission" date="2015-03" db="EMBL/GenBank/DDBJ databases">
        <authorList>
            <consortium name="Pathogen Informatics"/>
            <person name="Murphy D."/>
        </authorList>
    </citation>
    <scope>NUCLEOTIDE SEQUENCE</scope>
    <source>
        <strain evidence="4">N09902308</strain>
    </source>
</reference>
<evidence type="ECO:0000313" key="6">
    <source>
        <dbReference type="Proteomes" id="UP000044938"/>
    </source>
</evidence>
<name>A0A654ZH64_MYCTX</name>
<evidence type="ECO:0000256" key="1">
    <source>
        <dbReference type="SAM" id="MobiDB-lite"/>
    </source>
</evidence>
<dbReference type="Proteomes" id="UP000039021">
    <property type="component" value="Unassembled WGS sequence"/>
</dbReference>
<reference evidence="5 6" key="1">
    <citation type="submission" date="2015-03" db="EMBL/GenBank/DDBJ databases">
        <authorList>
            <consortium name="Pathogen Informatics"/>
        </authorList>
    </citation>
    <scope>NUCLEOTIDE SEQUENCE [LARGE SCALE GENOMIC DNA]</scope>
    <source>
        <strain evidence="2 7">C09601061</strain>
        <strain evidence="3 6">M09401471</strain>
        <strain evidence="5">N09902308</strain>
    </source>
</reference>
<sequence>MSTDSGPSCSNAKPRPTTASPTSLIGMAPGTGHGQRSRSKRSSPVNSSMLVRQSTRSTPSHKVSVCV</sequence>
<accession>A0A654ZH64</accession>
<feature type="compositionally biased region" description="Polar residues" evidence="1">
    <location>
        <begin position="1"/>
        <end position="23"/>
    </location>
</feature>
<proteinExistence type="predicted"/>
<evidence type="ECO:0000313" key="2">
    <source>
        <dbReference type="EMBL" id="CFS13351.1"/>
    </source>
</evidence>
<dbReference type="EMBL" id="CGCX01002554">
    <property type="protein sequence ID" value="CFS13351.1"/>
    <property type="molecule type" value="Genomic_DNA"/>
</dbReference>
<feature type="compositionally biased region" description="Polar residues" evidence="1">
    <location>
        <begin position="49"/>
        <end position="61"/>
    </location>
</feature>
<organism evidence="4 5">
    <name type="scientific">Mycobacterium tuberculosis</name>
    <dbReference type="NCBI Taxonomy" id="1773"/>
    <lineage>
        <taxon>Bacteria</taxon>
        <taxon>Bacillati</taxon>
        <taxon>Actinomycetota</taxon>
        <taxon>Actinomycetes</taxon>
        <taxon>Mycobacteriales</taxon>
        <taxon>Mycobacteriaceae</taxon>
        <taxon>Mycobacterium</taxon>
        <taxon>Mycobacterium tuberculosis complex</taxon>
    </lineage>
</organism>
<dbReference type="EMBL" id="CSBK01001690">
    <property type="protein sequence ID" value="COZ02346.1"/>
    <property type="molecule type" value="Genomic_DNA"/>
</dbReference>
<evidence type="ECO:0000313" key="5">
    <source>
        <dbReference type="Proteomes" id="UP000039021"/>
    </source>
</evidence>
<gene>
    <name evidence="2" type="ORF">ERS007657_04183</name>
    <name evidence="3" type="ORF">ERS007720_05017</name>
    <name evidence="4" type="ORF">ERS007739_03313</name>
</gene>
<protein>
    <submittedName>
        <fullName evidence="4">Uncharacterized protein</fullName>
    </submittedName>
</protein>
<dbReference type="Proteomes" id="UP000044938">
    <property type="component" value="Unassembled WGS sequence"/>
</dbReference>
<feature type="region of interest" description="Disordered" evidence="1">
    <location>
        <begin position="1"/>
        <end position="67"/>
    </location>
</feature>
<evidence type="ECO:0000313" key="3">
    <source>
        <dbReference type="EMBL" id="COX93529.1"/>
    </source>
</evidence>
<evidence type="ECO:0000313" key="4">
    <source>
        <dbReference type="EMBL" id="COZ02346.1"/>
    </source>
</evidence>
<dbReference type="AlphaFoldDB" id="A0A654ZH64"/>
<evidence type="ECO:0000313" key="7">
    <source>
        <dbReference type="Proteomes" id="UP000046680"/>
    </source>
</evidence>
<dbReference type="Proteomes" id="UP000046680">
    <property type="component" value="Unassembled WGS sequence"/>
</dbReference>